<dbReference type="CDD" id="cd22965">
    <property type="entry name" value="DD_DPY30_SDC1"/>
    <property type="match status" value="1"/>
</dbReference>
<keyword evidence="3" id="KW-0539">Nucleus</keyword>
<dbReference type="InterPro" id="IPR049629">
    <property type="entry name" value="DPY30_SDC1_DD"/>
</dbReference>
<dbReference type="Proteomes" id="UP001153636">
    <property type="component" value="Chromosome 5"/>
</dbReference>
<dbReference type="AlphaFoldDB" id="A0A9P0D2R8"/>
<dbReference type="Gene3D" id="1.20.890.10">
    <property type="entry name" value="cAMP-dependent protein kinase regulatory subunit, dimerization-anchoring domain"/>
    <property type="match status" value="1"/>
</dbReference>
<dbReference type="GO" id="GO:0005634">
    <property type="term" value="C:nucleus"/>
    <property type="evidence" value="ECO:0007669"/>
    <property type="project" value="UniProtKB-SubCell"/>
</dbReference>
<reference evidence="4" key="1">
    <citation type="submission" date="2022-01" db="EMBL/GenBank/DDBJ databases">
        <authorList>
            <person name="King R."/>
        </authorList>
    </citation>
    <scope>NUCLEOTIDE SEQUENCE</scope>
</reference>
<dbReference type="Pfam" id="PF05186">
    <property type="entry name" value="Dpy-30"/>
    <property type="match status" value="1"/>
</dbReference>
<dbReference type="OrthoDB" id="417678at2759"/>
<protein>
    <submittedName>
        <fullName evidence="4">Uncharacterized protein</fullName>
    </submittedName>
</protein>
<evidence type="ECO:0000256" key="2">
    <source>
        <dbReference type="ARBA" id="ARBA00010849"/>
    </source>
</evidence>
<dbReference type="InterPro" id="IPR007858">
    <property type="entry name" value="Dpy-30_motif"/>
</dbReference>
<accession>A0A9P0D2R8</accession>
<evidence type="ECO:0000256" key="1">
    <source>
        <dbReference type="ARBA" id="ARBA00004123"/>
    </source>
</evidence>
<evidence type="ECO:0000313" key="4">
    <source>
        <dbReference type="EMBL" id="CAH1110773.1"/>
    </source>
</evidence>
<evidence type="ECO:0000313" key="5">
    <source>
        <dbReference type="Proteomes" id="UP001153636"/>
    </source>
</evidence>
<proteinExistence type="inferred from homology"/>
<keyword evidence="5" id="KW-1185">Reference proteome</keyword>
<organism evidence="4 5">
    <name type="scientific">Psylliodes chrysocephalus</name>
    <dbReference type="NCBI Taxonomy" id="3402493"/>
    <lineage>
        <taxon>Eukaryota</taxon>
        <taxon>Metazoa</taxon>
        <taxon>Ecdysozoa</taxon>
        <taxon>Arthropoda</taxon>
        <taxon>Hexapoda</taxon>
        <taxon>Insecta</taxon>
        <taxon>Pterygota</taxon>
        <taxon>Neoptera</taxon>
        <taxon>Endopterygota</taxon>
        <taxon>Coleoptera</taxon>
        <taxon>Polyphaga</taxon>
        <taxon>Cucujiformia</taxon>
        <taxon>Chrysomeloidea</taxon>
        <taxon>Chrysomelidae</taxon>
        <taxon>Galerucinae</taxon>
        <taxon>Alticini</taxon>
        <taxon>Psylliodes</taxon>
    </lineage>
</organism>
<comment type="subcellular location">
    <subcellularLocation>
        <location evidence="1">Nucleus</location>
    </subcellularLocation>
</comment>
<evidence type="ECO:0000256" key="3">
    <source>
        <dbReference type="ARBA" id="ARBA00023242"/>
    </source>
</evidence>
<sequence length="141" mass="15850">MTKVNIKTDIPENLSLEDHSSDDFIGRTDKREITAEVCELADDAIFCKVVKGLTAPNCSELPQKSFTELKVLPTRQYLDQVLVPILMRAIAFIAKIRPPSAIKAFAMYLLKHRAEYESTDDDFRYSTESLNTTSTGDSESN</sequence>
<dbReference type="EMBL" id="OV651817">
    <property type="protein sequence ID" value="CAH1110773.1"/>
    <property type="molecule type" value="Genomic_DNA"/>
</dbReference>
<name>A0A9P0D2R8_9CUCU</name>
<comment type="similarity">
    <text evidence="2">Belongs to the dpy-30 family.</text>
</comment>
<gene>
    <name evidence="4" type="ORF">PSYICH_LOCUS11644</name>
</gene>